<dbReference type="PANTHER" id="PTHR43284">
    <property type="entry name" value="ASPARAGINE SYNTHETASE (GLUTAMINE-HYDROLYZING)"/>
    <property type="match status" value="1"/>
</dbReference>
<evidence type="ECO:0000256" key="4">
    <source>
        <dbReference type="ARBA" id="ARBA00022741"/>
    </source>
</evidence>
<evidence type="ECO:0000256" key="11">
    <source>
        <dbReference type="PIRSR" id="PIRSR001589-3"/>
    </source>
</evidence>
<proteinExistence type="inferred from homology"/>
<feature type="domain" description="Glutamine amidotransferase type-2" evidence="12">
    <location>
        <begin position="2"/>
        <end position="218"/>
    </location>
</feature>
<dbReference type="Gene3D" id="3.60.20.10">
    <property type="entry name" value="Glutamine Phosphoribosylpyrophosphate, subunit 1, domain 1"/>
    <property type="match status" value="1"/>
</dbReference>
<evidence type="ECO:0000256" key="2">
    <source>
        <dbReference type="ARBA" id="ARBA00005752"/>
    </source>
</evidence>
<evidence type="ECO:0000313" key="13">
    <source>
        <dbReference type="EMBL" id="HIQ79691.1"/>
    </source>
</evidence>
<keyword evidence="13" id="KW-0436">Ligase</keyword>
<dbReference type="PROSITE" id="PS51278">
    <property type="entry name" value="GATASE_TYPE_2"/>
    <property type="match status" value="1"/>
</dbReference>
<evidence type="ECO:0000259" key="12">
    <source>
        <dbReference type="PROSITE" id="PS51278"/>
    </source>
</evidence>
<evidence type="ECO:0000313" key="14">
    <source>
        <dbReference type="Proteomes" id="UP000886787"/>
    </source>
</evidence>
<reference evidence="13" key="1">
    <citation type="submission" date="2020-10" db="EMBL/GenBank/DDBJ databases">
        <authorList>
            <person name="Gilroy R."/>
        </authorList>
    </citation>
    <scope>NUCLEOTIDE SEQUENCE</scope>
    <source>
        <strain evidence="13">ChiSjej1B19-3389</strain>
    </source>
</reference>
<dbReference type="InterPro" id="IPR017932">
    <property type="entry name" value="GATase_2_dom"/>
</dbReference>
<keyword evidence="4 10" id="KW-0547">Nucleotide-binding</keyword>
<dbReference type="PIRSF" id="PIRSF001589">
    <property type="entry name" value="Asn_synthetase_glu-h"/>
    <property type="match status" value="1"/>
</dbReference>
<dbReference type="Pfam" id="PF13537">
    <property type="entry name" value="GATase_7"/>
    <property type="match status" value="1"/>
</dbReference>
<reference evidence="13" key="2">
    <citation type="journal article" date="2021" name="PeerJ">
        <title>Extensive microbial diversity within the chicken gut microbiome revealed by metagenomics and culture.</title>
        <authorList>
            <person name="Gilroy R."/>
            <person name="Ravi A."/>
            <person name="Getino M."/>
            <person name="Pursley I."/>
            <person name="Horton D.L."/>
            <person name="Alikhan N.F."/>
            <person name="Baker D."/>
            <person name="Gharbi K."/>
            <person name="Hall N."/>
            <person name="Watson M."/>
            <person name="Adriaenssens E.M."/>
            <person name="Foster-Nyarko E."/>
            <person name="Jarju S."/>
            <person name="Secka A."/>
            <person name="Antonio M."/>
            <person name="Oren A."/>
            <person name="Chaudhuri R.R."/>
            <person name="La Ragione R."/>
            <person name="Hildebrand F."/>
            <person name="Pallen M.J."/>
        </authorList>
    </citation>
    <scope>NUCLEOTIDE SEQUENCE</scope>
    <source>
        <strain evidence="13">ChiSjej1B19-3389</strain>
    </source>
</reference>
<dbReference type="GO" id="GO:0004066">
    <property type="term" value="F:asparagine synthase (glutamine-hydrolyzing) activity"/>
    <property type="evidence" value="ECO:0007669"/>
    <property type="project" value="UniProtKB-EC"/>
</dbReference>
<feature type="binding site" evidence="10">
    <location>
        <position position="104"/>
    </location>
    <ligand>
        <name>L-glutamine</name>
        <dbReference type="ChEBI" id="CHEBI:58359"/>
    </ligand>
</feature>
<comment type="caution">
    <text evidence="13">The sequence shown here is derived from an EMBL/GenBank/DDBJ whole genome shotgun (WGS) entry which is preliminary data.</text>
</comment>
<dbReference type="AlphaFoldDB" id="A0A9D0ZGC6"/>
<dbReference type="InterPro" id="IPR051786">
    <property type="entry name" value="ASN_synthetase/amidase"/>
</dbReference>
<feature type="site" description="Important for beta-aspartyl-AMP intermediate formation" evidence="11">
    <location>
        <position position="381"/>
    </location>
</feature>
<evidence type="ECO:0000256" key="3">
    <source>
        <dbReference type="ARBA" id="ARBA00012737"/>
    </source>
</evidence>
<dbReference type="Pfam" id="PF00733">
    <property type="entry name" value="Asn_synthase"/>
    <property type="match status" value="1"/>
</dbReference>
<protein>
    <recommendedName>
        <fullName evidence="3">asparagine synthase (glutamine-hydrolyzing)</fullName>
        <ecNumber evidence="3">6.3.5.4</ecNumber>
    </recommendedName>
</protein>
<evidence type="ECO:0000256" key="7">
    <source>
        <dbReference type="ARBA" id="ARBA00022962"/>
    </source>
</evidence>
<name>A0A9D0ZGC6_9FIRM</name>
<dbReference type="CDD" id="cd01991">
    <property type="entry name" value="Asn_synthase_B_C"/>
    <property type="match status" value="1"/>
</dbReference>
<dbReference type="InterPro" id="IPR006426">
    <property type="entry name" value="Asn_synth_AEB"/>
</dbReference>
<dbReference type="InterPro" id="IPR029055">
    <property type="entry name" value="Ntn_hydrolases_N"/>
</dbReference>
<accession>A0A9D0ZGC6</accession>
<dbReference type="EMBL" id="DVFW01000002">
    <property type="protein sequence ID" value="HIQ79691.1"/>
    <property type="molecule type" value="Genomic_DNA"/>
</dbReference>
<feature type="active site" description="For GATase activity" evidence="9">
    <location>
        <position position="2"/>
    </location>
</feature>
<evidence type="ECO:0000256" key="9">
    <source>
        <dbReference type="PIRSR" id="PIRSR001589-1"/>
    </source>
</evidence>
<dbReference type="GO" id="GO:0005829">
    <property type="term" value="C:cytosol"/>
    <property type="evidence" value="ECO:0007669"/>
    <property type="project" value="TreeGrafter"/>
</dbReference>
<evidence type="ECO:0000256" key="6">
    <source>
        <dbReference type="ARBA" id="ARBA00022888"/>
    </source>
</evidence>
<dbReference type="EC" id="6.3.5.4" evidence="3"/>
<dbReference type="InterPro" id="IPR001962">
    <property type="entry name" value="Asn_synthase"/>
</dbReference>
<dbReference type="GO" id="GO:0005524">
    <property type="term" value="F:ATP binding"/>
    <property type="evidence" value="ECO:0007669"/>
    <property type="project" value="UniProtKB-KW"/>
</dbReference>
<dbReference type="Proteomes" id="UP000886787">
    <property type="component" value="Unassembled WGS sequence"/>
</dbReference>
<evidence type="ECO:0000256" key="8">
    <source>
        <dbReference type="ARBA" id="ARBA00048741"/>
    </source>
</evidence>
<dbReference type="Gene3D" id="3.40.50.620">
    <property type="entry name" value="HUPs"/>
    <property type="match status" value="1"/>
</dbReference>
<feature type="binding site" evidence="10">
    <location>
        <position position="296"/>
    </location>
    <ligand>
        <name>ATP</name>
        <dbReference type="ChEBI" id="CHEBI:30616"/>
    </ligand>
</feature>
<dbReference type="NCBIfam" id="TIGR01536">
    <property type="entry name" value="asn_synth_AEB"/>
    <property type="match status" value="1"/>
</dbReference>
<evidence type="ECO:0000256" key="10">
    <source>
        <dbReference type="PIRSR" id="PIRSR001589-2"/>
    </source>
</evidence>
<dbReference type="SUPFAM" id="SSF52402">
    <property type="entry name" value="Adenine nucleotide alpha hydrolases-like"/>
    <property type="match status" value="1"/>
</dbReference>
<dbReference type="PANTHER" id="PTHR43284:SF1">
    <property type="entry name" value="ASPARAGINE SYNTHETASE"/>
    <property type="match status" value="1"/>
</dbReference>
<gene>
    <name evidence="13" type="primary">asnB</name>
    <name evidence="13" type="ORF">IAD32_00200</name>
</gene>
<dbReference type="SUPFAM" id="SSF56235">
    <property type="entry name" value="N-terminal nucleophile aminohydrolases (Ntn hydrolases)"/>
    <property type="match status" value="1"/>
</dbReference>
<dbReference type="InterPro" id="IPR014729">
    <property type="entry name" value="Rossmann-like_a/b/a_fold"/>
</dbReference>
<dbReference type="GO" id="GO:0006529">
    <property type="term" value="P:asparagine biosynthetic process"/>
    <property type="evidence" value="ECO:0007669"/>
    <property type="project" value="UniProtKB-KW"/>
</dbReference>
<organism evidence="13 14">
    <name type="scientific">Candidatus Scatavimonas merdigallinarum</name>
    <dbReference type="NCBI Taxonomy" id="2840914"/>
    <lineage>
        <taxon>Bacteria</taxon>
        <taxon>Bacillati</taxon>
        <taxon>Bacillota</taxon>
        <taxon>Clostridia</taxon>
        <taxon>Eubacteriales</taxon>
        <taxon>Oscillospiraceae</taxon>
        <taxon>Oscillospiraceae incertae sedis</taxon>
        <taxon>Candidatus Scatavimonas</taxon>
    </lineage>
</organism>
<evidence type="ECO:0000256" key="1">
    <source>
        <dbReference type="ARBA" id="ARBA00005187"/>
    </source>
</evidence>
<dbReference type="InterPro" id="IPR033738">
    <property type="entry name" value="AsnB_N"/>
</dbReference>
<keyword evidence="9" id="KW-0028">Amino-acid biosynthesis</keyword>
<keyword evidence="7 9" id="KW-0315">Glutamine amidotransferase</keyword>
<keyword evidence="6 9" id="KW-0061">Asparagine biosynthesis</keyword>
<dbReference type="CDD" id="cd00712">
    <property type="entry name" value="AsnB"/>
    <property type="match status" value="1"/>
</dbReference>
<comment type="pathway">
    <text evidence="1">Amino-acid biosynthesis; L-asparagine biosynthesis; L-asparagine from L-aspartate (L-Gln route): step 1/1.</text>
</comment>
<keyword evidence="5 10" id="KW-0067">ATP-binding</keyword>
<sequence>MCGIAGWLDRYEDLSEKTSIIERMSQTLEKRGPDENGVFLDREHGVCLIHRRLIVIDPKGGIQPMTIKHGQESYTLVYNGELYNTEDLRRELLAQGYAFRGHSDTEVLLTAYIHWGESCVEKLNGIFAFAVWDQAQHRLFVARDRIGVKPLFYYAYKGGLLFASEIKTLLANPIVKPQIDEQGLNEIFFIGPGRSGGFGVFKNVKELLPGECAVYKNGILKKRRYFTLQAREHTDNEAQTIEKTRFLLTDSIRRQLISDVPLCCFLSGGLDSSIISKTAADYYRETGKGPLPTYSVDYTDNEKYFTKSLFQPNADNVYIRMMCEHIGSQHREVILDNQKLFEALLPAVEARDLPAMVDVDSSLLLFCKAVKENFTVALSGECADELFGGYPWYHNREILFEECFPWSRSLDIRRSILKPGLLKTGEAYVHDRYMDTVQQTDKLPGDSPLEARMKEMFMLNFHWFMQGLLDRKDRMSMYSGLEVRVPFCDYRIVEYAYNMPWSLKALHGREKGILRTAMSDLLPYDIVWRKKSPYPKTHNPLYMQLVSEGAKKVLRDKKSVLNQFLNEKGVLEIIEHPEEISSPWYGQLMRAPQILAYIIELDHWFKTYHVEIIGV</sequence>
<comment type="catalytic activity">
    <reaction evidence="8">
        <text>L-aspartate + L-glutamine + ATP + H2O = L-asparagine + L-glutamate + AMP + diphosphate + H(+)</text>
        <dbReference type="Rhea" id="RHEA:12228"/>
        <dbReference type="ChEBI" id="CHEBI:15377"/>
        <dbReference type="ChEBI" id="CHEBI:15378"/>
        <dbReference type="ChEBI" id="CHEBI:29985"/>
        <dbReference type="ChEBI" id="CHEBI:29991"/>
        <dbReference type="ChEBI" id="CHEBI:30616"/>
        <dbReference type="ChEBI" id="CHEBI:33019"/>
        <dbReference type="ChEBI" id="CHEBI:58048"/>
        <dbReference type="ChEBI" id="CHEBI:58359"/>
        <dbReference type="ChEBI" id="CHEBI:456215"/>
        <dbReference type="EC" id="6.3.5.4"/>
    </reaction>
</comment>
<feature type="binding site" evidence="10">
    <location>
        <begin position="379"/>
        <end position="380"/>
    </location>
    <ligand>
        <name>ATP</name>
        <dbReference type="ChEBI" id="CHEBI:30616"/>
    </ligand>
</feature>
<comment type="similarity">
    <text evidence="2">Belongs to the asparagine synthetase family.</text>
</comment>
<evidence type="ECO:0000256" key="5">
    <source>
        <dbReference type="ARBA" id="ARBA00022840"/>
    </source>
</evidence>